<accession>A0ABX2R8A2</accession>
<name>A0ABX2R8A2_9THEO</name>
<reference evidence="1 2" key="1">
    <citation type="submission" date="2020-07" db="EMBL/GenBank/DDBJ databases">
        <title>Genomic Encyclopedia of Type Strains, Phase III (KMG-III): the genomes of soil and plant-associated and newly described type strains.</title>
        <authorList>
            <person name="Whitman W."/>
        </authorList>
    </citation>
    <scope>NUCLEOTIDE SEQUENCE [LARGE SCALE GENOMIC DNA]</scope>
    <source>
        <strain evidence="1 2">DSM 11255</strain>
    </source>
</reference>
<evidence type="ECO:0000313" key="2">
    <source>
        <dbReference type="Proteomes" id="UP000604066"/>
    </source>
</evidence>
<dbReference type="Proteomes" id="UP000604066">
    <property type="component" value="Unassembled WGS sequence"/>
</dbReference>
<keyword evidence="2" id="KW-1185">Reference proteome</keyword>
<comment type="caution">
    <text evidence="1">The sequence shown here is derived from an EMBL/GenBank/DDBJ whole genome shotgun (WGS) entry which is preliminary data.</text>
</comment>
<dbReference type="RefSeq" id="WP_011343126.1">
    <property type="nucleotide sequence ID" value="NZ_ATYG01000004.1"/>
</dbReference>
<gene>
    <name evidence="1" type="ORF">HDG70_001124</name>
</gene>
<dbReference type="InterPro" id="IPR019300">
    <property type="entry name" value="CooT"/>
</dbReference>
<proteinExistence type="predicted"/>
<dbReference type="Pfam" id="PF10133">
    <property type="entry name" value="CooT"/>
    <property type="match status" value="1"/>
</dbReference>
<evidence type="ECO:0000313" key="1">
    <source>
        <dbReference type="EMBL" id="NYE57409.1"/>
    </source>
</evidence>
<dbReference type="EMBL" id="JACCBS010000002">
    <property type="protein sequence ID" value="NYE57409.1"/>
    <property type="molecule type" value="Genomic_DNA"/>
</dbReference>
<sequence>MCEASAFIVNGDKEELFLERVDKLIPTEEGLLLENIFGQRKVIKAKIKRLELVDHRILLERED</sequence>
<organism evidence="1 2">
    <name type="scientific">Carboxydothermus ferrireducens DSM 11255</name>
    <dbReference type="NCBI Taxonomy" id="1119529"/>
    <lineage>
        <taxon>Bacteria</taxon>
        <taxon>Bacillati</taxon>
        <taxon>Bacillota</taxon>
        <taxon>Clostridia</taxon>
        <taxon>Thermoanaerobacterales</taxon>
        <taxon>Thermoanaerobacteraceae</taxon>
        <taxon>Carboxydothermus</taxon>
    </lineage>
</organism>
<protein>
    <submittedName>
        <fullName evidence="1">RNA-binding protein</fullName>
    </submittedName>
</protein>